<organism evidence="20 21">
    <name type="scientific">Jonesia denitrificans (strain ATCC 14870 / DSM 20603 / BCRC 15368 / CIP 55.134 / JCM 11481 / NBRC 15587 / NCTC 10816 / Prevot 55134)</name>
    <name type="common">Listeria denitrificans</name>
    <dbReference type="NCBI Taxonomy" id="471856"/>
    <lineage>
        <taxon>Bacteria</taxon>
        <taxon>Bacillati</taxon>
        <taxon>Actinomycetota</taxon>
        <taxon>Actinomycetes</taxon>
        <taxon>Micrococcales</taxon>
        <taxon>Jonesiaceae</taxon>
        <taxon>Jonesia</taxon>
    </lineage>
</organism>
<dbReference type="GO" id="GO:0009328">
    <property type="term" value="C:phenylalanine-tRNA ligase complex"/>
    <property type="evidence" value="ECO:0007669"/>
    <property type="project" value="TreeGrafter"/>
</dbReference>
<keyword evidence="10 15" id="KW-0460">Magnesium</keyword>
<dbReference type="InterPro" id="IPR002547">
    <property type="entry name" value="tRNA-bd_dom"/>
</dbReference>
<evidence type="ECO:0000256" key="7">
    <source>
        <dbReference type="ARBA" id="ARBA00022723"/>
    </source>
</evidence>
<dbReference type="SUPFAM" id="SSF56037">
    <property type="entry name" value="PheT/TilS domain"/>
    <property type="match status" value="1"/>
</dbReference>
<dbReference type="SMART" id="SM00873">
    <property type="entry name" value="B3_4"/>
    <property type="match status" value="1"/>
</dbReference>
<evidence type="ECO:0000256" key="15">
    <source>
        <dbReference type="HAMAP-Rule" id="MF_00283"/>
    </source>
</evidence>
<keyword evidence="8 15" id="KW-0547">Nucleotide-binding</keyword>
<evidence type="ECO:0000259" key="18">
    <source>
        <dbReference type="PROSITE" id="PS51447"/>
    </source>
</evidence>
<dbReference type="Gene3D" id="3.30.56.10">
    <property type="match status" value="2"/>
</dbReference>
<evidence type="ECO:0000256" key="14">
    <source>
        <dbReference type="ARBA" id="ARBA00049255"/>
    </source>
</evidence>
<feature type="domain" description="FDX-ACB" evidence="18">
    <location>
        <begin position="760"/>
        <end position="853"/>
    </location>
</feature>
<evidence type="ECO:0000256" key="9">
    <source>
        <dbReference type="ARBA" id="ARBA00022840"/>
    </source>
</evidence>
<dbReference type="STRING" id="471856.Jden_1109"/>
<comment type="caution">
    <text evidence="15">Lacks conserved residue(s) required for the propagation of feature annotation.</text>
</comment>
<comment type="subcellular location">
    <subcellularLocation>
        <location evidence="1 15">Cytoplasm</location>
    </subcellularLocation>
</comment>
<dbReference type="EMBL" id="CP001706">
    <property type="protein sequence ID" value="ACV08765.1"/>
    <property type="molecule type" value="Genomic_DNA"/>
</dbReference>
<dbReference type="InterPro" id="IPR045864">
    <property type="entry name" value="aa-tRNA-synth_II/BPL/LPL"/>
</dbReference>
<feature type="binding site" evidence="15">
    <location>
        <position position="495"/>
    </location>
    <ligand>
        <name>Mg(2+)</name>
        <dbReference type="ChEBI" id="CHEBI:18420"/>
        <note>shared with alpha subunit</note>
    </ligand>
</feature>
<dbReference type="AlphaFoldDB" id="C7R3Q8"/>
<keyword evidence="11 16" id="KW-0694">RNA-binding</keyword>
<dbReference type="Pfam" id="PF03483">
    <property type="entry name" value="B3_4"/>
    <property type="match status" value="1"/>
</dbReference>
<comment type="catalytic activity">
    <reaction evidence="14 15">
        <text>tRNA(Phe) + L-phenylalanine + ATP = L-phenylalanyl-tRNA(Phe) + AMP + diphosphate + H(+)</text>
        <dbReference type="Rhea" id="RHEA:19413"/>
        <dbReference type="Rhea" id="RHEA-COMP:9668"/>
        <dbReference type="Rhea" id="RHEA-COMP:9699"/>
        <dbReference type="ChEBI" id="CHEBI:15378"/>
        <dbReference type="ChEBI" id="CHEBI:30616"/>
        <dbReference type="ChEBI" id="CHEBI:33019"/>
        <dbReference type="ChEBI" id="CHEBI:58095"/>
        <dbReference type="ChEBI" id="CHEBI:78442"/>
        <dbReference type="ChEBI" id="CHEBI:78531"/>
        <dbReference type="ChEBI" id="CHEBI:456215"/>
        <dbReference type="EC" id="6.1.1.20"/>
    </reaction>
</comment>
<dbReference type="InterPro" id="IPR004532">
    <property type="entry name" value="Phe-tRNA-ligase_IIc_bsu_bact"/>
</dbReference>
<dbReference type="SMART" id="SM00896">
    <property type="entry name" value="FDX-ACB"/>
    <property type="match status" value="1"/>
</dbReference>
<dbReference type="Proteomes" id="UP000000628">
    <property type="component" value="Chromosome"/>
</dbReference>
<feature type="binding site" evidence="15">
    <location>
        <position position="494"/>
    </location>
    <ligand>
        <name>Mg(2+)</name>
        <dbReference type="ChEBI" id="CHEBI:18420"/>
        <note>shared with alpha subunit</note>
    </ligand>
</feature>
<dbReference type="eggNOG" id="COG0072">
    <property type="taxonomic scope" value="Bacteria"/>
</dbReference>
<comment type="similarity">
    <text evidence="2 15">Belongs to the phenylalanyl-tRNA synthetase beta subunit family. Type 1 subfamily.</text>
</comment>
<dbReference type="InterPro" id="IPR009061">
    <property type="entry name" value="DNA-bd_dom_put_sf"/>
</dbReference>
<evidence type="ECO:0000256" key="5">
    <source>
        <dbReference type="ARBA" id="ARBA00022555"/>
    </source>
</evidence>
<dbReference type="GO" id="GO:0000287">
    <property type="term" value="F:magnesium ion binding"/>
    <property type="evidence" value="ECO:0007669"/>
    <property type="project" value="UniProtKB-UniRule"/>
</dbReference>
<dbReference type="InterPro" id="IPR036690">
    <property type="entry name" value="Fdx_antiC-bd_sf"/>
</dbReference>
<keyword evidence="6 15" id="KW-0436">Ligase</keyword>
<dbReference type="Gene3D" id="3.30.930.10">
    <property type="entry name" value="Bira Bifunctional Protein, Domain 2"/>
    <property type="match status" value="1"/>
</dbReference>
<feature type="binding site" evidence="15">
    <location>
        <position position="485"/>
    </location>
    <ligand>
        <name>Mg(2+)</name>
        <dbReference type="ChEBI" id="CHEBI:18420"/>
        <note>shared with alpha subunit</note>
    </ligand>
</feature>
<dbReference type="Pfam" id="PF01588">
    <property type="entry name" value="tRNA_bind"/>
    <property type="match status" value="1"/>
</dbReference>
<dbReference type="EC" id="6.1.1.20" evidence="15"/>
<comment type="subunit">
    <text evidence="3 15">Tetramer of two alpha and two beta subunits.</text>
</comment>
<dbReference type="GO" id="GO:0004826">
    <property type="term" value="F:phenylalanine-tRNA ligase activity"/>
    <property type="evidence" value="ECO:0007669"/>
    <property type="project" value="UniProtKB-UniRule"/>
</dbReference>
<dbReference type="InterPro" id="IPR005147">
    <property type="entry name" value="tRNA_synthase_B5-dom"/>
</dbReference>
<keyword evidence="13 15" id="KW-0030">Aminoacyl-tRNA synthetase</keyword>
<dbReference type="InterPro" id="IPR045060">
    <property type="entry name" value="Phe-tRNA-ligase_IIc_bsu"/>
</dbReference>
<dbReference type="SUPFAM" id="SSF54991">
    <property type="entry name" value="Anticodon-binding domain of PheRS"/>
    <property type="match status" value="1"/>
</dbReference>
<evidence type="ECO:0000256" key="16">
    <source>
        <dbReference type="PROSITE-ProRule" id="PRU00209"/>
    </source>
</evidence>
<dbReference type="PROSITE" id="PS50886">
    <property type="entry name" value="TRBD"/>
    <property type="match status" value="1"/>
</dbReference>
<dbReference type="CDD" id="cd00769">
    <property type="entry name" value="PheRS_beta_core"/>
    <property type="match status" value="1"/>
</dbReference>
<keyword evidence="5 16" id="KW-0820">tRNA-binding</keyword>
<feature type="domain" description="TRNA-binding" evidence="17">
    <location>
        <begin position="41"/>
        <end position="167"/>
    </location>
</feature>
<feature type="domain" description="B5" evidence="19">
    <location>
        <begin position="430"/>
        <end position="507"/>
    </location>
</feature>
<dbReference type="Gene3D" id="2.40.50.140">
    <property type="entry name" value="Nucleic acid-binding proteins"/>
    <property type="match status" value="1"/>
</dbReference>
<dbReference type="OrthoDB" id="9805455at2"/>
<dbReference type="Pfam" id="PF03147">
    <property type="entry name" value="FDX-ACB"/>
    <property type="match status" value="1"/>
</dbReference>
<evidence type="ECO:0000256" key="6">
    <source>
        <dbReference type="ARBA" id="ARBA00022598"/>
    </source>
</evidence>
<proteinExistence type="inferred from homology"/>
<sequence>MPRISLPWLADHVEVPQGLTASQLAADLVRVGLEEEAIHSSGVTGPVVVGRVVSLEAEPQKNGKTINWCQVDVGEHGVPGADGSFAPRGIVCGAHNFGVGDFVVVALPGAVLPGPFAISSRKTYGHISDGMICSQRELGLGDDHAGIIVLTTLGFDERDLCVGDDALAVLGLDDEILEINVTPDRGYCFSMRGIAREYAHATRKVFEDRVVAGRTPPATADGFSVVVRDDAPIHGVVGCDRFVTRLVRGIDPAAATPRWMVRRLEQAGMRSISLTVDVTNYVMLDMGQPLHAYDLSTVVEPIVVRRAISGELLTTLDDQERVLHAEDLVIADSSGGEGARVLGLAGVMGGAATEVSARTTDVLIEAAHFDAVSVARSARRHKLPSEASRRFERGVDPLVAPFAAQRVVELLVEFGGGVADPRVGDVNEVPARSSIKFSLRDPERLCGVPYSDDSVVRALQEIGCVVTAVPDSSIVDVVPPSWRPDLTGAAELVEEVARLVGYDMIVPRLPQAPAGRGLTAAQKARRRVAAALAEWGCVETLSYPFTSDEARDALMIDAQDVRRQSVRLRNPLQGDRSLMRTSLLETLVDTARRNVSRGIASFAISEIGMVTRPGDCAMSAPALPPARQPSADELEQLLASVPSQPRHVAGVLCGSRSEASWWGGAEAWQWSDALDAALLVAERVGVSLRVESEQNYAPFHPGRCARLVTEDLVTVGYAGELHPKVCEQVGLPARSCAFEVDLDALIFACDNVPVQADPVSTFPVAKEDFAFVVAEDITAASVRQAILDGGGADVESVQLFDVFRGEQVGAGRKSLAFAVRLRAHDRTLDAQGVSEIRERIIKAAAFSVDAELRG</sequence>
<evidence type="ECO:0000256" key="12">
    <source>
        <dbReference type="ARBA" id="ARBA00022917"/>
    </source>
</evidence>
<dbReference type="InterPro" id="IPR005121">
    <property type="entry name" value="Fdx_antiC-bd"/>
</dbReference>
<dbReference type="HAMAP" id="MF_00283">
    <property type="entry name" value="Phe_tRNA_synth_beta1"/>
    <property type="match status" value="1"/>
</dbReference>
<protein>
    <recommendedName>
        <fullName evidence="15">Phenylalanine--tRNA ligase beta subunit</fullName>
        <ecNumber evidence="15">6.1.1.20</ecNumber>
    </recommendedName>
    <alternativeName>
        <fullName evidence="15">Phenylalanyl-tRNA synthetase beta subunit</fullName>
        <shortName evidence="15">PheRS</shortName>
    </alternativeName>
</protein>
<dbReference type="RefSeq" id="WP_015771393.1">
    <property type="nucleotide sequence ID" value="NC_013174.1"/>
</dbReference>
<dbReference type="PROSITE" id="PS51447">
    <property type="entry name" value="FDX_ACB"/>
    <property type="match status" value="1"/>
</dbReference>
<dbReference type="GO" id="GO:0000049">
    <property type="term" value="F:tRNA binding"/>
    <property type="evidence" value="ECO:0007669"/>
    <property type="project" value="UniProtKB-UniRule"/>
</dbReference>
<evidence type="ECO:0000256" key="13">
    <source>
        <dbReference type="ARBA" id="ARBA00023146"/>
    </source>
</evidence>
<dbReference type="Pfam" id="PF03484">
    <property type="entry name" value="B5"/>
    <property type="match status" value="1"/>
</dbReference>
<dbReference type="SMART" id="SM00874">
    <property type="entry name" value="B5"/>
    <property type="match status" value="1"/>
</dbReference>
<evidence type="ECO:0000256" key="10">
    <source>
        <dbReference type="ARBA" id="ARBA00022842"/>
    </source>
</evidence>
<gene>
    <name evidence="15" type="primary">pheT</name>
    <name evidence="20" type="ordered locus">Jden_1109</name>
</gene>
<dbReference type="PANTHER" id="PTHR10947:SF0">
    <property type="entry name" value="PHENYLALANINE--TRNA LIGASE BETA SUBUNIT"/>
    <property type="match status" value="1"/>
</dbReference>
<dbReference type="InterPro" id="IPR041616">
    <property type="entry name" value="PheRS_beta_core"/>
</dbReference>
<dbReference type="SUPFAM" id="SSF46955">
    <property type="entry name" value="Putative DNA-binding domain"/>
    <property type="match status" value="1"/>
</dbReference>
<accession>C7R3Q8</accession>
<dbReference type="CDD" id="cd02796">
    <property type="entry name" value="tRNA_bind_bactPheRS"/>
    <property type="match status" value="1"/>
</dbReference>
<evidence type="ECO:0000259" key="19">
    <source>
        <dbReference type="PROSITE" id="PS51483"/>
    </source>
</evidence>
<dbReference type="FunFam" id="3.30.930.10:FF:000130">
    <property type="entry name" value="Phenylalanine--tRNA ligase beta subunit"/>
    <property type="match status" value="1"/>
</dbReference>
<evidence type="ECO:0000313" key="21">
    <source>
        <dbReference type="Proteomes" id="UP000000628"/>
    </source>
</evidence>
<dbReference type="Pfam" id="PF17759">
    <property type="entry name" value="tRNA_synthFbeta"/>
    <property type="match status" value="1"/>
</dbReference>
<dbReference type="InterPro" id="IPR033714">
    <property type="entry name" value="tRNA_bind_bactPheRS"/>
</dbReference>
<evidence type="ECO:0000256" key="11">
    <source>
        <dbReference type="ARBA" id="ARBA00022884"/>
    </source>
</evidence>
<comment type="cofactor">
    <cofactor evidence="15">
        <name>Mg(2+)</name>
        <dbReference type="ChEBI" id="CHEBI:18420"/>
    </cofactor>
    <text evidence="15">Binds 2 magnesium ions per tetramer.</text>
</comment>
<dbReference type="GO" id="GO:0006432">
    <property type="term" value="P:phenylalanyl-tRNA aminoacylation"/>
    <property type="evidence" value="ECO:0007669"/>
    <property type="project" value="UniProtKB-UniRule"/>
</dbReference>
<keyword evidence="21" id="KW-1185">Reference proteome</keyword>
<evidence type="ECO:0000259" key="17">
    <source>
        <dbReference type="PROSITE" id="PS50886"/>
    </source>
</evidence>
<dbReference type="Gene3D" id="3.30.70.380">
    <property type="entry name" value="Ferrodoxin-fold anticodon-binding domain"/>
    <property type="match status" value="1"/>
</dbReference>
<dbReference type="Gene3D" id="3.50.40.10">
    <property type="entry name" value="Phenylalanyl-trna Synthetase, Chain B, domain 3"/>
    <property type="match status" value="1"/>
</dbReference>
<dbReference type="PANTHER" id="PTHR10947">
    <property type="entry name" value="PHENYLALANYL-TRNA SYNTHETASE BETA CHAIN AND LEUCINE-RICH REPEAT-CONTAINING PROTEIN 47"/>
    <property type="match status" value="1"/>
</dbReference>
<keyword evidence="7 15" id="KW-0479">Metal-binding</keyword>
<dbReference type="SUPFAM" id="SSF55681">
    <property type="entry name" value="Class II aaRS and biotin synthetases"/>
    <property type="match status" value="1"/>
</dbReference>
<evidence type="ECO:0000256" key="1">
    <source>
        <dbReference type="ARBA" id="ARBA00004496"/>
    </source>
</evidence>
<evidence type="ECO:0000256" key="4">
    <source>
        <dbReference type="ARBA" id="ARBA00022490"/>
    </source>
</evidence>
<dbReference type="HOGENOM" id="CLU_016891_0_0_11"/>
<evidence type="ECO:0000313" key="20">
    <source>
        <dbReference type="EMBL" id="ACV08765.1"/>
    </source>
</evidence>
<name>C7R3Q8_JONDD</name>
<keyword evidence="4 15" id="KW-0963">Cytoplasm</keyword>
<dbReference type="NCBIfam" id="TIGR00472">
    <property type="entry name" value="pheT_bact"/>
    <property type="match status" value="1"/>
</dbReference>
<keyword evidence="9 15" id="KW-0067">ATP-binding</keyword>
<dbReference type="InterPro" id="IPR020825">
    <property type="entry name" value="Phe-tRNA_synthase-like_B3/B4"/>
</dbReference>
<reference evidence="20 21" key="1">
    <citation type="journal article" date="2009" name="Stand. Genomic Sci.">
        <title>Complete genome sequence of Jonesia denitrificans type strain (Prevot 55134).</title>
        <authorList>
            <person name="Pukall R."/>
            <person name="Gehrich-Schroter G."/>
            <person name="Lapidus A."/>
            <person name="Nolan M."/>
            <person name="Glavina Del Rio T."/>
            <person name="Lucas S."/>
            <person name="Chen F."/>
            <person name="Tice H."/>
            <person name="Pitluck S."/>
            <person name="Cheng J.F."/>
            <person name="Copeland A."/>
            <person name="Saunders E."/>
            <person name="Brettin T."/>
            <person name="Detter J.C."/>
            <person name="Bruce D."/>
            <person name="Goodwin L."/>
            <person name="Pati A."/>
            <person name="Ivanova N."/>
            <person name="Mavromatis K."/>
            <person name="Ovchinnikova G."/>
            <person name="Chen A."/>
            <person name="Palaniappan K."/>
            <person name="Land M."/>
            <person name="Hauser L."/>
            <person name="Chang Y.J."/>
            <person name="Jeffries C.D."/>
            <person name="Chain P."/>
            <person name="Goker M."/>
            <person name="Bristow J."/>
            <person name="Eisen J.A."/>
            <person name="Markowitz V."/>
            <person name="Hugenholtz P."/>
            <person name="Kyrpides N.C."/>
            <person name="Klenk H.P."/>
            <person name="Han C."/>
        </authorList>
    </citation>
    <scope>NUCLEOTIDE SEQUENCE [LARGE SCALE GENOMIC DNA]</scope>
    <source>
        <strain evidence="21">ATCC 14870 / DSM 20603 / BCRC 15368 / CIP 55.134 / JCM 11481 / NBRC 15587 / NCTC 10816 / Prevot 55134</strain>
    </source>
</reference>
<evidence type="ECO:0000256" key="2">
    <source>
        <dbReference type="ARBA" id="ARBA00008653"/>
    </source>
</evidence>
<evidence type="ECO:0000256" key="8">
    <source>
        <dbReference type="ARBA" id="ARBA00022741"/>
    </source>
</evidence>
<dbReference type="SUPFAM" id="SSF50249">
    <property type="entry name" value="Nucleic acid-binding proteins"/>
    <property type="match status" value="1"/>
</dbReference>
<keyword evidence="12 15" id="KW-0648">Protein biosynthesis</keyword>
<dbReference type="InterPro" id="IPR005146">
    <property type="entry name" value="B3/B4_tRNA-bd"/>
</dbReference>
<dbReference type="GO" id="GO:0005524">
    <property type="term" value="F:ATP binding"/>
    <property type="evidence" value="ECO:0007669"/>
    <property type="project" value="UniProtKB-UniRule"/>
</dbReference>
<dbReference type="InterPro" id="IPR012340">
    <property type="entry name" value="NA-bd_OB-fold"/>
</dbReference>
<evidence type="ECO:0000256" key="3">
    <source>
        <dbReference type="ARBA" id="ARBA00011209"/>
    </source>
</evidence>
<dbReference type="eggNOG" id="COG0073">
    <property type="taxonomic scope" value="Bacteria"/>
</dbReference>
<dbReference type="KEGG" id="jde:Jden_1109"/>
<dbReference type="PROSITE" id="PS51483">
    <property type="entry name" value="B5"/>
    <property type="match status" value="1"/>
</dbReference>